<dbReference type="Gene3D" id="2.70.70.10">
    <property type="entry name" value="Glucose Permease (Domain IIA)"/>
    <property type="match status" value="1"/>
</dbReference>
<dbReference type="SUPFAM" id="SSF49478">
    <property type="entry name" value="Cna protein B-type domain"/>
    <property type="match status" value="1"/>
</dbReference>
<accession>A0A6M0K4R3</accession>
<dbReference type="CDD" id="cd12797">
    <property type="entry name" value="M23_peptidase"/>
    <property type="match status" value="1"/>
</dbReference>
<dbReference type="InterPro" id="IPR011055">
    <property type="entry name" value="Dup_hybrid_motif"/>
</dbReference>
<dbReference type="InterPro" id="IPR013783">
    <property type="entry name" value="Ig-like_fold"/>
</dbReference>
<feature type="domain" description="M23ase beta-sheet core" evidence="1">
    <location>
        <begin position="685"/>
        <end position="788"/>
    </location>
</feature>
<dbReference type="Pfam" id="PF13946">
    <property type="entry name" value="DUF4214"/>
    <property type="match status" value="1"/>
</dbReference>
<dbReference type="RefSeq" id="WP_164454834.1">
    <property type="nucleotide sequence ID" value="NZ_JAAIJQ010000081.1"/>
</dbReference>
<gene>
    <name evidence="3" type="ORF">G3446_20645</name>
</gene>
<dbReference type="SUPFAM" id="SSF69304">
    <property type="entry name" value="Tricorn protease N-terminal domain"/>
    <property type="match status" value="1"/>
</dbReference>
<sequence length="1902" mass="209646">MSHGFHAPPAVIGLAATPDRLIWALCLLCLLCLLCVLPIRPAYGQERDNRWQITEIYLATMGYAPDAEGLNYWVGNIETRAEWTPTTVAQSFFDQPLVQEQYPPGQDNDTLIQALYQNIFNRVPDADGLAYWREELAAGRVQRNQMIIALINGGWANPDATADMARFANRVRVALAFADYQTMNGIVYTLLPPDDQLYLRQAGRDVLVDVDGGENDDQVGIDRIPGLLAPLLGAETEGTLQGQILFGEASFGAITVTAYYGETTLGSTTAAADGSFRLPIAITVGYGPHGEIDDLRLVAEHDDRTMMQSVRPDDPNTWSNIHFSPEIEAYRWYREVLGGVSEDNFFFFVQDNFTAGRVREDSSYAGLLRDLAQDTADYFYEGVQRPENTELYNLITTHLTPDRIAADSPGEWPDNQSVAAGMPFTLNTLPLGTFEGEQSSSCDVLQLNEIRFQSGSPASNQTCYLRFLNDDTYSVVAIPLVTLEQSTVFSERIDARTGLTMSQGRTIIDIPAFALNQDTELTVTELNGDAVTSLGRPVLSISGGIDFNLPIRIGIRYAQLGIDDPWSYRWWINDSAEGHALTPAEVINGLVYFQLTNTRISNEEVSLSTTNDREASHLAIAQTYSAWARDLSLFLRPLSTVAKKPFKYKTIEPEFANKEYYQRFSKNHTGGDFSMVENSTSSTDTAGEDVLAICDGIVIFNRTADTTSDNHFNGARLLNPTNSKWDSVIGIKHNCAGSTYYAYYGHTSPVEDLAFGSKVDQGEKIGEIYSMDWRETVGVNSHLHLTILSGYGLTSPKYQYLSSDKPGTLQPSVLERQFGYPNLRACLTGNDISGFTLDQSDENCSPIAFTSFGWGRVIAKLNGSSRYIKPEAMKQLGFIDPTDLWATIHSHFASSPISSYLGQQILGAHSGGRHEIYVSGVMNPDDPECYLKDGSQITGNPRQEGVYRIEAQSTLRLQVDNVDTRFSKIWIDHLGHEDHRMTNFSIRDNFYLAPSAGCDILNGQTFVSPVFSTFESSEPAEESFLSIFSFPYYGARYFGEGAAEPCATSPCQTGTIPGFLAPLGGTQVILSPSETAQFSLTLSGQYFLMLRLAEGAQVSQATGDLEIELQRLDQTGTRLPDVPLKINTRRLDIIDGYSGWYLLEPSNEEDRRVELQGPSKVVVYSNSEHVALDAIRAVSRDTLLFDAKRVEQRVNIGSQVTRCLAWLNMGLEAYEPTTQSWYPLKQSRYSSQNPCESNVSVTAQTTSSASDNPSFEIEIDDLAIGDYRVTYSVPDGSLQPVRYDFKVEENDPESTRLQNITLGERSVSDVAVEVHDATNNQVISGATVGLIVGFTTDDDPTVVEIAQTETDGLARFDSLPNGLYTAEIQATGYGKANAEIQVLGNETFRRFVSPLLGASEARITLRWGENPSDLDSHLRRYTSGTQDYEVYYSSPASEDALLDIDVTSGYGPETITIDPLGSARVYRYVVHHYAGSESIATSGAVVSLTIGDTTHEYYPPGEMGLYWHVFDINNGVIEPCQQNCISDGWPTLASMSANLSIDNLPPGEADPWLPPKPSSDALDLVPDHSNVVLEGVGSDSIQQRLPTRSVAAIRAERAMDEQATTAPIFVTSTSLLPEDTNVGRDIYYYDASTEHFFLLTRSFRGTAANGDSHSPRLDTHGHRLLFLSRATDLVAGEQNGAQHLYSLDLDTGMISRLSEVAGGEPADGDVSQLELASEAAKVVFRSEARNLEDGPGLYLQDIDTGLRESLVTSGFAQIPSEAERPAIDARANLIGFDRPDLDGKRQIHLLELATGTERQETPLDALTVSACCARISDDGRYLAWRETDIDGAVSLRVRDTVTETDALIDWPEAITNDTDDMRLEFRGGGRELWWISTELGLELEETRYKAPNPVFVAPTKQH</sequence>
<evidence type="ECO:0000259" key="2">
    <source>
        <dbReference type="Pfam" id="PF13946"/>
    </source>
</evidence>
<evidence type="ECO:0000259" key="1">
    <source>
        <dbReference type="Pfam" id="PF01551"/>
    </source>
</evidence>
<dbReference type="Proteomes" id="UP000483379">
    <property type="component" value="Unassembled WGS sequence"/>
</dbReference>
<feature type="domain" description="DUF4214" evidence="2">
    <location>
        <begin position="89"/>
        <end position="151"/>
    </location>
</feature>
<dbReference type="Pfam" id="PF01551">
    <property type="entry name" value="Peptidase_M23"/>
    <property type="match status" value="1"/>
</dbReference>
<reference evidence="3 4" key="1">
    <citation type="submission" date="2020-02" db="EMBL/GenBank/DDBJ databases">
        <title>Genome sequences of Thiorhodococcus mannitoliphagus and Thiorhodococcus minor, purple sulfur photosynthetic bacteria in the gammaproteobacterial family, Chromatiaceae.</title>
        <authorList>
            <person name="Aviles F.A."/>
            <person name="Meyer T.E."/>
            <person name="Kyndt J.A."/>
        </authorList>
    </citation>
    <scope>NUCLEOTIDE SEQUENCE [LARGE SCALE GENOMIC DNA]</scope>
    <source>
        <strain evidence="3 4">DSM 11518</strain>
    </source>
</reference>
<protein>
    <submittedName>
        <fullName evidence="3">DUF4214 domain-containing protein</fullName>
    </submittedName>
</protein>
<organism evidence="3 4">
    <name type="scientific">Thiorhodococcus minor</name>
    <dbReference type="NCBI Taxonomy" id="57489"/>
    <lineage>
        <taxon>Bacteria</taxon>
        <taxon>Pseudomonadati</taxon>
        <taxon>Pseudomonadota</taxon>
        <taxon>Gammaproteobacteria</taxon>
        <taxon>Chromatiales</taxon>
        <taxon>Chromatiaceae</taxon>
        <taxon>Thiorhodococcus</taxon>
    </lineage>
</organism>
<comment type="caution">
    <text evidence="3">The sequence shown here is derived from an EMBL/GenBank/DDBJ whole genome shotgun (WGS) entry which is preliminary data.</text>
</comment>
<evidence type="ECO:0000313" key="4">
    <source>
        <dbReference type="Proteomes" id="UP000483379"/>
    </source>
</evidence>
<keyword evidence="4" id="KW-1185">Reference proteome</keyword>
<dbReference type="InterPro" id="IPR016047">
    <property type="entry name" value="M23ase_b-sheet_dom"/>
</dbReference>
<dbReference type="InterPro" id="IPR025282">
    <property type="entry name" value="DUF4214"/>
</dbReference>
<name>A0A6M0K4R3_9GAMM</name>
<dbReference type="InterPro" id="IPR011042">
    <property type="entry name" value="6-blade_b-propeller_TolB-like"/>
</dbReference>
<dbReference type="Gene3D" id="2.60.40.10">
    <property type="entry name" value="Immunoglobulins"/>
    <property type="match status" value="1"/>
</dbReference>
<dbReference type="SUPFAM" id="SSF51261">
    <property type="entry name" value="Duplicated hybrid motif"/>
    <property type="match status" value="1"/>
</dbReference>
<evidence type="ECO:0000313" key="3">
    <source>
        <dbReference type="EMBL" id="NEV64264.1"/>
    </source>
</evidence>
<proteinExistence type="predicted"/>
<dbReference type="EMBL" id="JAAIJQ010000081">
    <property type="protein sequence ID" value="NEV64264.1"/>
    <property type="molecule type" value="Genomic_DNA"/>
</dbReference>
<dbReference type="Gene3D" id="2.120.10.30">
    <property type="entry name" value="TolB, C-terminal domain"/>
    <property type="match status" value="1"/>
</dbReference>